<dbReference type="eggNOG" id="ENOG5033AND">
    <property type="taxonomic scope" value="Bacteria"/>
</dbReference>
<proteinExistence type="predicted"/>
<name>G8QN79_AZOOP</name>
<evidence type="ECO:0000313" key="1">
    <source>
        <dbReference type="EMBL" id="AEV26919.1"/>
    </source>
</evidence>
<dbReference type="HOGENOM" id="CLU_1243238_0_0_4"/>
<protein>
    <submittedName>
        <fullName evidence="1">Uncharacterized protein</fullName>
    </submittedName>
</protein>
<dbReference type="AlphaFoldDB" id="G8QN79"/>
<sequence length="222" mass="25465">MLRCLPIDVRLLTAAQLQCGSCQICAARSKLDYPFDRDLKNSDELVVALETFIEANTPFKCERTTINKNPDVVVVKHNGRKIMVCRVEAKMLEGFAFMKAESFLPDKLKPKETLVVDLPKLVHYFDCMEIDFRERGRNIPIFLVWKFDRPCHDIGGITVFQDLAELKRIYDSRGLGRYFGRATVASDMRDGVKMGVTDKYHFSLRECRPIEELIPAIMSVLP</sequence>
<evidence type="ECO:0000313" key="2">
    <source>
        <dbReference type="Proteomes" id="UP000005633"/>
    </source>
</evidence>
<organism evidence="1 2">
    <name type="scientific">Azospira oryzae (strain ATCC BAA-33 / DSM 13638 / PS)</name>
    <name type="common">Dechlorosoma suillum</name>
    <dbReference type="NCBI Taxonomy" id="640081"/>
    <lineage>
        <taxon>Bacteria</taxon>
        <taxon>Pseudomonadati</taxon>
        <taxon>Pseudomonadota</taxon>
        <taxon>Betaproteobacteria</taxon>
        <taxon>Rhodocyclales</taxon>
        <taxon>Rhodocyclaceae</taxon>
        <taxon>Azospira</taxon>
    </lineage>
</organism>
<dbReference type="Proteomes" id="UP000005633">
    <property type="component" value="Chromosome"/>
</dbReference>
<gene>
    <name evidence="1" type="ordered locus">Dsui_2568</name>
</gene>
<accession>G8QN79</accession>
<dbReference type="KEGG" id="dsu:Dsui_2568"/>
<dbReference type="STRING" id="640081.Dsui_2568"/>
<reference evidence="1 2" key="1">
    <citation type="journal article" date="2012" name="J. Bacteriol.">
        <title>Complete genome sequence of the anaerobic perchlorate-reducing bacterium Azospira suillum strain PS.</title>
        <authorList>
            <person name="Byrne-Bailey K.G."/>
            <person name="Coates J.D."/>
        </authorList>
    </citation>
    <scope>NUCLEOTIDE SEQUENCE [LARGE SCALE GENOMIC DNA]</scope>
    <source>
        <strain evidence="2">ATCC BAA-33 / DSM 13638 / PS</strain>
    </source>
</reference>
<dbReference type="EMBL" id="CP003153">
    <property type="protein sequence ID" value="AEV26919.1"/>
    <property type="molecule type" value="Genomic_DNA"/>
</dbReference>